<comment type="caution">
    <text evidence="1">The sequence shown here is derived from an EMBL/GenBank/DDBJ whole genome shotgun (WGS) entry which is preliminary data.</text>
</comment>
<dbReference type="NCBIfam" id="TIGR01563">
    <property type="entry name" value="gp16_SPP1"/>
    <property type="match status" value="1"/>
</dbReference>
<dbReference type="Pfam" id="PF05521">
    <property type="entry name" value="Phage_HCP"/>
    <property type="match status" value="1"/>
</dbReference>
<dbReference type="RefSeq" id="WP_068370107.1">
    <property type="nucleotide sequence ID" value="NZ_KQ960183.1"/>
</dbReference>
<organism evidence="1 2">
    <name type="scientific">Aedoeadaptatus coxii</name>
    <dbReference type="NCBI Taxonomy" id="755172"/>
    <lineage>
        <taxon>Bacteria</taxon>
        <taxon>Bacillati</taxon>
        <taxon>Bacillota</taxon>
        <taxon>Tissierellia</taxon>
        <taxon>Tissierellales</taxon>
        <taxon>Peptoniphilaceae</taxon>
        <taxon>Aedoeadaptatus</taxon>
    </lineage>
</organism>
<dbReference type="InterPro" id="IPR008767">
    <property type="entry name" value="Phage_SPP1_head-tail_adaptor"/>
</dbReference>
<name>A0A134ABN9_9FIRM</name>
<dbReference type="EMBL" id="LSDG01000046">
    <property type="protein sequence ID" value="KXB64940.1"/>
    <property type="molecule type" value="Genomic_DNA"/>
</dbReference>
<gene>
    <name evidence="1" type="ORF">HMPREF1863_01859</name>
</gene>
<dbReference type="PATRIC" id="fig|755172.3.peg.1814"/>
<proteinExistence type="predicted"/>
<dbReference type="STRING" id="755172.HMPREF1863_01859"/>
<dbReference type="AlphaFoldDB" id="A0A134ABN9"/>
<keyword evidence="2" id="KW-1185">Reference proteome</keyword>
<protein>
    <submittedName>
        <fullName evidence="1">Putative phage head-tail adaptor</fullName>
    </submittedName>
</protein>
<dbReference type="InterPro" id="IPR038666">
    <property type="entry name" value="SSP1_head-tail_sf"/>
</dbReference>
<evidence type="ECO:0000313" key="1">
    <source>
        <dbReference type="EMBL" id="KXB64940.1"/>
    </source>
</evidence>
<sequence>MRISDLNRKIIFQNKNVEVDRIGNHKSVWTDYLETSAYISFQGKGEEVFLGMEVDRSDISFTVRFQNRLKNINTSEYRILFDDEMYNIISIDFMNYENRLIKFRCRKVSR</sequence>
<evidence type="ECO:0000313" key="2">
    <source>
        <dbReference type="Proteomes" id="UP000070442"/>
    </source>
</evidence>
<dbReference type="Gene3D" id="2.40.10.270">
    <property type="entry name" value="Bacteriophage SPP1 head-tail adaptor protein"/>
    <property type="match status" value="1"/>
</dbReference>
<dbReference type="Proteomes" id="UP000070442">
    <property type="component" value="Unassembled WGS sequence"/>
</dbReference>
<dbReference type="OrthoDB" id="9808209at2"/>
<reference evidence="2" key="1">
    <citation type="submission" date="2016-01" db="EMBL/GenBank/DDBJ databases">
        <authorList>
            <person name="Mitreva M."/>
            <person name="Pepin K.H."/>
            <person name="Mihindukulasuriya K.A."/>
            <person name="Fulton R."/>
            <person name="Fronick C."/>
            <person name="O'Laughlin M."/>
            <person name="Miner T."/>
            <person name="Herter B."/>
            <person name="Rosa B.A."/>
            <person name="Cordes M."/>
            <person name="Tomlinson C."/>
            <person name="Wollam A."/>
            <person name="Palsikar V.B."/>
            <person name="Mardis E.R."/>
            <person name="Wilson R.K."/>
        </authorList>
    </citation>
    <scope>NUCLEOTIDE SEQUENCE [LARGE SCALE GENOMIC DNA]</scope>
    <source>
        <strain evidence="2">DNF00729</strain>
    </source>
</reference>
<accession>A0A134ABN9</accession>